<evidence type="ECO:0000256" key="1">
    <source>
        <dbReference type="ARBA" id="ARBA00005417"/>
    </source>
</evidence>
<reference evidence="6 7" key="1">
    <citation type="submission" date="2020-08" db="EMBL/GenBank/DDBJ databases">
        <title>A Genomic Blueprint of the Chicken Gut Microbiome.</title>
        <authorList>
            <person name="Gilroy R."/>
            <person name="Ravi A."/>
            <person name="Getino M."/>
            <person name="Pursley I."/>
            <person name="Horton D.L."/>
            <person name="Alikhan N.-F."/>
            <person name="Baker D."/>
            <person name="Gharbi K."/>
            <person name="Hall N."/>
            <person name="Watson M."/>
            <person name="Adriaenssens E.M."/>
            <person name="Foster-Nyarko E."/>
            <person name="Jarju S."/>
            <person name="Secka A."/>
            <person name="Antonio M."/>
            <person name="Oren A."/>
            <person name="Chaudhuri R."/>
            <person name="La Ragione R.M."/>
            <person name="Hildebrand F."/>
            <person name="Pallen M.J."/>
        </authorList>
    </citation>
    <scope>NUCLEOTIDE SEQUENCE [LARGE SCALE GENOMIC DNA]</scope>
    <source>
        <strain evidence="6 7">Sa3CVN1</strain>
    </source>
</reference>
<protein>
    <submittedName>
        <fullName evidence="6">ABC transporter ATP-binding protein</fullName>
    </submittedName>
</protein>
<evidence type="ECO:0000256" key="4">
    <source>
        <dbReference type="ARBA" id="ARBA00022840"/>
    </source>
</evidence>
<evidence type="ECO:0000259" key="5">
    <source>
        <dbReference type="PROSITE" id="PS50893"/>
    </source>
</evidence>
<evidence type="ECO:0000313" key="7">
    <source>
        <dbReference type="Proteomes" id="UP000627781"/>
    </source>
</evidence>
<dbReference type="PANTHER" id="PTHR42798:SF6">
    <property type="entry name" value="CELL DIVISION ATP-BINDING PROTEIN FTSE"/>
    <property type="match status" value="1"/>
</dbReference>
<dbReference type="SUPFAM" id="SSF52540">
    <property type="entry name" value="P-loop containing nucleoside triphosphate hydrolases"/>
    <property type="match status" value="1"/>
</dbReference>
<dbReference type="InterPro" id="IPR003439">
    <property type="entry name" value="ABC_transporter-like_ATP-bd"/>
</dbReference>
<dbReference type="Gene3D" id="3.40.50.300">
    <property type="entry name" value="P-loop containing nucleotide triphosphate hydrolases"/>
    <property type="match status" value="1"/>
</dbReference>
<dbReference type="SMART" id="SM00382">
    <property type="entry name" value="AAA"/>
    <property type="match status" value="1"/>
</dbReference>
<dbReference type="InterPro" id="IPR017871">
    <property type="entry name" value="ABC_transporter-like_CS"/>
</dbReference>
<name>A0ABR8PWG6_9CLOT</name>
<dbReference type="InterPro" id="IPR027417">
    <property type="entry name" value="P-loop_NTPase"/>
</dbReference>
<gene>
    <name evidence="6" type="ORF">H9661_14120</name>
</gene>
<evidence type="ECO:0000256" key="3">
    <source>
        <dbReference type="ARBA" id="ARBA00022741"/>
    </source>
</evidence>
<keyword evidence="7" id="KW-1185">Reference proteome</keyword>
<dbReference type="PROSITE" id="PS00211">
    <property type="entry name" value="ABC_TRANSPORTER_1"/>
    <property type="match status" value="1"/>
</dbReference>
<accession>A0ABR8PWG6</accession>
<dbReference type="PROSITE" id="PS50893">
    <property type="entry name" value="ABC_TRANSPORTER_2"/>
    <property type="match status" value="1"/>
</dbReference>
<comment type="similarity">
    <text evidence="1">Belongs to the ABC transporter superfamily.</text>
</comment>
<keyword evidence="3" id="KW-0547">Nucleotide-binding</keyword>
<dbReference type="InterPro" id="IPR003593">
    <property type="entry name" value="AAA+_ATPase"/>
</dbReference>
<comment type="caution">
    <text evidence="6">The sequence shown here is derived from an EMBL/GenBank/DDBJ whole genome shotgun (WGS) entry which is preliminary data.</text>
</comment>
<dbReference type="Proteomes" id="UP000627781">
    <property type="component" value="Unassembled WGS sequence"/>
</dbReference>
<sequence length="221" mass="24697">MSILQTTNLSKSYGNNENMVNALNEITLNIEEGEFISIVGTSGSGKSTLLNMLGGLDRPSSGKVYINNKDIFEMKDDDLTIFRRRNIGFIFQNYNLMPILNVYENIILPLELDDKKVDKKYLEDVIDTLGLSSKINNLPNKLSGGQQQRVAIARALVTKPSIILADEPTGNLDSKTGSEVLNFLKLSIKKFNQTLVMITHNESMAEMADRIIRIEDGKLKL</sequence>
<feature type="domain" description="ABC transporter" evidence="5">
    <location>
        <begin position="4"/>
        <end position="221"/>
    </location>
</feature>
<keyword evidence="4 6" id="KW-0067">ATP-binding</keyword>
<dbReference type="InterPro" id="IPR017911">
    <property type="entry name" value="MacB-like_ATP-bd"/>
</dbReference>
<evidence type="ECO:0000256" key="2">
    <source>
        <dbReference type="ARBA" id="ARBA00022448"/>
    </source>
</evidence>
<dbReference type="CDD" id="cd03255">
    <property type="entry name" value="ABC_MJ0796_LolCDE_FtsE"/>
    <property type="match status" value="1"/>
</dbReference>
<dbReference type="RefSeq" id="WP_191769462.1">
    <property type="nucleotide sequence ID" value="NZ_JACSRA010000024.1"/>
</dbReference>
<evidence type="ECO:0000313" key="6">
    <source>
        <dbReference type="EMBL" id="MBD7912495.1"/>
    </source>
</evidence>
<dbReference type="EMBL" id="JACSRA010000024">
    <property type="protein sequence ID" value="MBD7912495.1"/>
    <property type="molecule type" value="Genomic_DNA"/>
</dbReference>
<organism evidence="6 7">
    <name type="scientific">Clostridium cibarium</name>
    <dbReference type="NCBI Taxonomy" id="2762247"/>
    <lineage>
        <taxon>Bacteria</taxon>
        <taxon>Bacillati</taxon>
        <taxon>Bacillota</taxon>
        <taxon>Clostridia</taxon>
        <taxon>Eubacteriales</taxon>
        <taxon>Clostridiaceae</taxon>
        <taxon>Clostridium</taxon>
    </lineage>
</organism>
<dbReference type="Pfam" id="PF00005">
    <property type="entry name" value="ABC_tran"/>
    <property type="match status" value="1"/>
</dbReference>
<dbReference type="GO" id="GO:0005524">
    <property type="term" value="F:ATP binding"/>
    <property type="evidence" value="ECO:0007669"/>
    <property type="project" value="UniProtKB-KW"/>
</dbReference>
<keyword evidence="2" id="KW-0813">Transport</keyword>
<dbReference type="PANTHER" id="PTHR42798">
    <property type="entry name" value="LIPOPROTEIN-RELEASING SYSTEM ATP-BINDING PROTEIN LOLD"/>
    <property type="match status" value="1"/>
</dbReference>
<proteinExistence type="inferred from homology"/>